<evidence type="ECO:0008006" key="3">
    <source>
        <dbReference type="Google" id="ProtNLM"/>
    </source>
</evidence>
<proteinExistence type="predicted"/>
<reference evidence="1 2" key="1">
    <citation type="submission" date="2016-11" db="EMBL/GenBank/DDBJ databases">
        <authorList>
            <person name="Jaros S."/>
            <person name="Januszkiewicz K."/>
            <person name="Wedrychowicz H."/>
        </authorList>
    </citation>
    <scope>NUCLEOTIDE SEQUENCE [LARGE SCALE GENOMIC DNA]</scope>
    <source>
        <strain evidence="1 2">DSM 16112</strain>
    </source>
</reference>
<gene>
    <name evidence="1" type="ORF">SAMN02745117_02262</name>
</gene>
<evidence type="ECO:0000313" key="1">
    <source>
        <dbReference type="EMBL" id="SHF59666.1"/>
    </source>
</evidence>
<name>A0A1M5CY71_9BURK</name>
<dbReference type="STRING" id="1122156.SAMN02745117_02262"/>
<accession>A0A1M5CY71</accession>
<sequence length="179" mass="20220">MKAVIDTNVLLVANGQHLEASPTCMIACIEHLKAMKQSGTVVIDDGHHILGEYRHKTHPNQPKGTGDIFLKWLLQNQGNIQRVQQVTLHETEENRFAEFPDAALENLFDPPDRKFAATANAHPDKPPIWQAADCKWLDWWPTLEARGIEVKFLCPDDVCTSYRKKFPRLPPPTLPPKAA</sequence>
<organism evidence="1 2">
    <name type="scientific">Lampropedia hyalina DSM 16112</name>
    <dbReference type="NCBI Taxonomy" id="1122156"/>
    <lineage>
        <taxon>Bacteria</taxon>
        <taxon>Pseudomonadati</taxon>
        <taxon>Pseudomonadota</taxon>
        <taxon>Betaproteobacteria</taxon>
        <taxon>Burkholderiales</taxon>
        <taxon>Comamonadaceae</taxon>
        <taxon>Lampropedia</taxon>
    </lineage>
</organism>
<dbReference type="AlphaFoldDB" id="A0A1M5CY71"/>
<dbReference type="EMBL" id="FQUZ01000030">
    <property type="protein sequence ID" value="SHF59666.1"/>
    <property type="molecule type" value="Genomic_DNA"/>
</dbReference>
<keyword evidence="2" id="KW-1185">Reference proteome</keyword>
<protein>
    <recommendedName>
        <fullName evidence="3">PIN domain-containing protein</fullName>
    </recommendedName>
</protein>
<dbReference type="Proteomes" id="UP000184327">
    <property type="component" value="Unassembled WGS sequence"/>
</dbReference>
<dbReference type="OrthoDB" id="165658at2"/>
<evidence type="ECO:0000313" key="2">
    <source>
        <dbReference type="Proteomes" id="UP000184327"/>
    </source>
</evidence>
<dbReference type="RefSeq" id="WP_073356787.1">
    <property type="nucleotide sequence ID" value="NZ_FQUZ01000030.1"/>
</dbReference>